<dbReference type="AlphaFoldDB" id="A0A6L2LRV4"/>
<name>A0A6L2LRV4_TANCI</name>
<organism evidence="1">
    <name type="scientific">Tanacetum cinerariifolium</name>
    <name type="common">Dalmatian daisy</name>
    <name type="synonym">Chrysanthemum cinerariifolium</name>
    <dbReference type="NCBI Taxonomy" id="118510"/>
    <lineage>
        <taxon>Eukaryota</taxon>
        <taxon>Viridiplantae</taxon>
        <taxon>Streptophyta</taxon>
        <taxon>Embryophyta</taxon>
        <taxon>Tracheophyta</taxon>
        <taxon>Spermatophyta</taxon>
        <taxon>Magnoliopsida</taxon>
        <taxon>eudicotyledons</taxon>
        <taxon>Gunneridae</taxon>
        <taxon>Pentapetalae</taxon>
        <taxon>asterids</taxon>
        <taxon>campanulids</taxon>
        <taxon>Asterales</taxon>
        <taxon>Asteraceae</taxon>
        <taxon>Asteroideae</taxon>
        <taxon>Anthemideae</taxon>
        <taxon>Anthemidinae</taxon>
        <taxon>Tanacetum</taxon>
    </lineage>
</organism>
<dbReference type="EMBL" id="BKCJ010005039">
    <property type="protein sequence ID" value="GEU64541.1"/>
    <property type="molecule type" value="Genomic_DNA"/>
</dbReference>
<accession>A0A6L2LRV4</accession>
<evidence type="ECO:0000313" key="1">
    <source>
        <dbReference type="EMBL" id="GEU64541.1"/>
    </source>
</evidence>
<reference evidence="1" key="1">
    <citation type="journal article" date="2019" name="Sci. Rep.">
        <title>Draft genome of Tanacetum cinerariifolium, the natural source of mosquito coil.</title>
        <authorList>
            <person name="Yamashiro T."/>
            <person name="Shiraishi A."/>
            <person name="Satake H."/>
            <person name="Nakayama K."/>
        </authorList>
    </citation>
    <scope>NUCLEOTIDE SEQUENCE</scope>
</reference>
<sequence length="122" mass="12820">MSLSRSWGLVMVPEETEWDCSEPSVGLGGGSLLSVGGLLDLGFVLFLESALEASGPCDLGKRPWDCQGGFVLLAASGMGLRFLGCDRPWDCQGGFVLLAASGMGLRFLGCDVVLSWCREGGK</sequence>
<protein>
    <submittedName>
        <fullName evidence="1">Uncharacterized protein</fullName>
    </submittedName>
</protein>
<comment type="caution">
    <text evidence="1">The sequence shown here is derived from an EMBL/GenBank/DDBJ whole genome shotgun (WGS) entry which is preliminary data.</text>
</comment>
<gene>
    <name evidence="1" type="ORF">Tci_036519</name>
</gene>
<proteinExistence type="predicted"/>